<dbReference type="SUPFAM" id="SSF46785">
    <property type="entry name" value="Winged helix' DNA-binding domain"/>
    <property type="match status" value="1"/>
</dbReference>
<evidence type="ECO:0000259" key="3">
    <source>
        <dbReference type="Pfam" id="PF11495"/>
    </source>
</evidence>
<accession>A0ABD5QCU7</accession>
<organism evidence="4 5">
    <name type="scientific">Saliphagus infecundisoli</name>
    <dbReference type="NCBI Taxonomy" id="1849069"/>
    <lineage>
        <taxon>Archaea</taxon>
        <taxon>Methanobacteriati</taxon>
        <taxon>Methanobacteriota</taxon>
        <taxon>Stenosarchaea group</taxon>
        <taxon>Halobacteria</taxon>
        <taxon>Halobacteriales</taxon>
        <taxon>Natrialbaceae</taxon>
        <taxon>Saliphagus</taxon>
    </lineage>
</organism>
<dbReference type="InterPro" id="IPR021586">
    <property type="entry name" value="Tscrpt_reg_TrmB_C"/>
</dbReference>
<dbReference type="InterPro" id="IPR051797">
    <property type="entry name" value="TrmB-like"/>
</dbReference>
<dbReference type="Pfam" id="PF01978">
    <property type="entry name" value="TrmB"/>
    <property type="match status" value="1"/>
</dbReference>
<comment type="caution">
    <text evidence="4">The sequence shown here is derived from an EMBL/GenBank/DDBJ whole genome shotgun (WGS) entry which is preliminary data.</text>
</comment>
<feature type="domain" description="Transcription regulator TrmB C-terminal" evidence="3">
    <location>
        <begin position="112"/>
        <end position="352"/>
    </location>
</feature>
<dbReference type="PANTHER" id="PTHR34293:SF1">
    <property type="entry name" value="HTH-TYPE TRANSCRIPTIONAL REGULATOR TRMBL2"/>
    <property type="match status" value="1"/>
</dbReference>
<protein>
    <submittedName>
        <fullName evidence="4">TrmB family transcriptional regulator sugar-binding domain-containing protein</fullName>
    </submittedName>
</protein>
<reference evidence="4 5" key="1">
    <citation type="journal article" date="2019" name="Int. J. Syst. Evol. Microbiol.">
        <title>The Global Catalogue of Microorganisms (GCM) 10K type strain sequencing project: providing services to taxonomists for standard genome sequencing and annotation.</title>
        <authorList>
            <consortium name="The Broad Institute Genomics Platform"/>
            <consortium name="The Broad Institute Genome Sequencing Center for Infectious Disease"/>
            <person name="Wu L."/>
            <person name="Ma J."/>
        </authorList>
    </citation>
    <scope>NUCLEOTIDE SEQUENCE [LARGE SCALE GENOMIC DNA]</scope>
    <source>
        <strain evidence="4 5">CGMCC 1.15824</strain>
    </source>
</reference>
<dbReference type="CDD" id="cd00090">
    <property type="entry name" value="HTH_ARSR"/>
    <property type="match status" value="1"/>
</dbReference>
<evidence type="ECO:0000256" key="1">
    <source>
        <dbReference type="ARBA" id="ARBA00007287"/>
    </source>
</evidence>
<keyword evidence="5" id="KW-1185">Reference proteome</keyword>
<evidence type="ECO:0000259" key="2">
    <source>
        <dbReference type="Pfam" id="PF01978"/>
    </source>
</evidence>
<dbReference type="PANTHER" id="PTHR34293">
    <property type="entry name" value="HTH-TYPE TRANSCRIPTIONAL REGULATOR TRMBL2"/>
    <property type="match status" value="1"/>
</dbReference>
<dbReference type="Gene3D" id="1.10.10.10">
    <property type="entry name" value="Winged helix-like DNA-binding domain superfamily/Winged helix DNA-binding domain"/>
    <property type="match status" value="1"/>
</dbReference>
<dbReference type="InterPro" id="IPR011991">
    <property type="entry name" value="ArsR-like_HTH"/>
</dbReference>
<dbReference type="InterPro" id="IPR036390">
    <property type="entry name" value="WH_DNA-bd_sf"/>
</dbReference>
<dbReference type="InterPro" id="IPR036388">
    <property type="entry name" value="WH-like_DNA-bd_sf"/>
</dbReference>
<dbReference type="RefSeq" id="WP_224829673.1">
    <property type="nucleotide sequence ID" value="NZ_JAIVEF010000024.1"/>
</dbReference>
<dbReference type="AlphaFoldDB" id="A0ABD5QCU7"/>
<dbReference type="EMBL" id="JBHSJG010000010">
    <property type="protein sequence ID" value="MFC4986842.1"/>
    <property type="molecule type" value="Genomic_DNA"/>
</dbReference>
<dbReference type="Pfam" id="PF11495">
    <property type="entry name" value="Regulator_TrmB"/>
    <property type="match status" value="1"/>
</dbReference>
<sequence length="358" mass="40764">MKLDEIESVLEAYGLSPYQANAFLTVLELRDASVSEINEASNVPQPRIYDVLETLNEKGIIETYEKGSLRARITDPTTFIDSLEQLGEDLYDTADIIDDYYQKPPLEKHSFEIYDDFQQVLKHAVEDVRQSTDSINLALSASSFLQLHNPLKEAIENDIIINISIHITEGSKTGIDDLMPYLRDAASEVRYRETSAPFLALVDSHRSYFGVSRPQSGYGMFVQDQALSTMLYRYFQDTLWRRWEVIHGHGRRTDKFRREYASIRNCVRDLRSYPANRDSLEVTVDGYETDTGRERHIEGVVADFYPSVDDGISVTDADQINLAVETECKTYTVGGFGAIVEDLRATRIRVTRLEDPSA</sequence>
<evidence type="ECO:0000313" key="5">
    <source>
        <dbReference type="Proteomes" id="UP001595925"/>
    </source>
</evidence>
<proteinExistence type="inferred from homology"/>
<comment type="similarity">
    <text evidence="1">Belongs to the transcriptional regulator TrmB family.</text>
</comment>
<evidence type="ECO:0000313" key="4">
    <source>
        <dbReference type="EMBL" id="MFC4986842.1"/>
    </source>
</evidence>
<name>A0ABD5QCU7_9EURY</name>
<dbReference type="InterPro" id="IPR002831">
    <property type="entry name" value="Tscrpt_reg_TrmB_N"/>
</dbReference>
<feature type="domain" description="Transcription regulator TrmB N-terminal" evidence="2">
    <location>
        <begin position="10"/>
        <end position="68"/>
    </location>
</feature>
<gene>
    <name evidence="4" type="ORF">ACFPFO_03450</name>
</gene>
<dbReference type="Proteomes" id="UP001595925">
    <property type="component" value="Unassembled WGS sequence"/>
</dbReference>
<dbReference type="SUPFAM" id="SSF159071">
    <property type="entry name" value="TrmB C-terminal domain-like"/>
    <property type="match status" value="1"/>
</dbReference>